<organism evidence="2 3">
    <name type="scientific">Aurantimonas aggregata</name>
    <dbReference type="NCBI Taxonomy" id="2047720"/>
    <lineage>
        <taxon>Bacteria</taxon>
        <taxon>Pseudomonadati</taxon>
        <taxon>Pseudomonadota</taxon>
        <taxon>Alphaproteobacteria</taxon>
        <taxon>Hyphomicrobiales</taxon>
        <taxon>Aurantimonadaceae</taxon>
        <taxon>Aurantimonas</taxon>
    </lineage>
</organism>
<evidence type="ECO:0000256" key="1">
    <source>
        <dbReference type="SAM" id="MobiDB-lite"/>
    </source>
</evidence>
<comment type="caution">
    <text evidence="2">The sequence shown here is derived from an EMBL/GenBank/DDBJ whole genome shotgun (WGS) entry which is preliminary data.</text>
</comment>
<proteinExistence type="predicted"/>
<dbReference type="EMBL" id="JAAAMJ010000045">
    <property type="protein sequence ID" value="NDV89434.1"/>
    <property type="molecule type" value="Genomic_DNA"/>
</dbReference>
<dbReference type="RefSeq" id="WP_163046278.1">
    <property type="nucleotide sequence ID" value="NZ_JAAAMJ010000045.1"/>
</dbReference>
<evidence type="ECO:0000313" key="3">
    <source>
        <dbReference type="Proteomes" id="UP000476332"/>
    </source>
</evidence>
<dbReference type="Proteomes" id="UP000476332">
    <property type="component" value="Unassembled WGS sequence"/>
</dbReference>
<keyword evidence="3" id="KW-1185">Reference proteome</keyword>
<evidence type="ECO:0000313" key="2">
    <source>
        <dbReference type="EMBL" id="NDV89434.1"/>
    </source>
</evidence>
<sequence length="220" mass="23736">MTSAKKPSQKALQKLPEKSAVVASPDGGQPSKAPALGAEQYREMTGSGNASLALNLVTQVRDSLWLPRGISAEERSRRTSAALGQLRDLKPADALEGMIGVQMVATHAAAMECMRRAMLEGQSSALRDQELRNAQKLLNLFTRQLESLDKHRGKGQPKVMVEHVNVHSGGQAIVGNVEAAREALPAPDTRRLENKPGIPLRPAEEALKLELSPAKSSKKR</sequence>
<dbReference type="AlphaFoldDB" id="A0A6L9MN94"/>
<feature type="region of interest" description="Disordered" evidence="1">
    <location>
        <begin position="1"/>
        <end position="35"/>
    </location>
</feature>
<name>A0A6L9MN94_9HYPH</name>
<reference evidence="2 3" key="1">
    <citation type="submission" date="2020-01" db="EMBL/GenBank/DDBJ databases">
        <title>Genomes of bacteria type strains.</title>
        <authorList>
            <person name="Chen J."/>
            <person name="Zhu S."/>
            <person name="Chen J."/>
        </authorList>
    </citation>
    <scope>NUCLEOTIDE SEQUENCE [LARGE SCALE GENOMIC DNA]</scope>
    <source>
        <strain evidence="2 3">KCTC 52919</strain>
    </source>
</reference>
<feature type="region of interest" description="Disordered" evidence="1">
    <location>
        <begin position="184"/>
        <end position="220"/>
    </location>
</feature>
<protein>
    <submittedName>
        <fullName evidence="2">Uncharacterized protein</fullName>
    </submittedName>
</protein>
<accession>A0A6L9MN94</accession>
<gene>
    <name evidence="2" type="ORF">GTW51_22565</name>
</gene>